<feature type="region of interest" description="Disordered" evidence="1">
    <location>
        <begin position="462"/>
        <end position="482"/>
    </location>
</feature>
<dbReference type="GO" id="GO:0005524">
    <property type="term" value="F:ATP binding"/>
    <property type="evidence" value="ECO:0007669"/>
    <property type="project" value="InterPro"/>
</dbReference>
<protein>
    <recommendedName>
        <fullName evidence="2">ATPase AAA-type core domain-containing protein</fullName>
    </recommendedName>
</protein>
<feature type="domain" description="ATPase AAA-type core" evidence="2">
    <location>
        <begin position="583"/>
        <end position="703"/>
    </location>
</feature>
<dbReference type="InterPro" id="IPR003959">
    <property type="entry name" value="ATPase_AAA_core"/>
</dbReference>
<accession>A0A816NE78</accession>
<name>A0A816NE78_9BILA</name>
<dbReference type="Pfam" id="PF00004">
    <property type="entry name" value="AAA"/>
    <property type="match status" value="1"/>
</dbReference>
<evidence type="ECO:0000259" key="2">
    <source>
        <dbReference type="Pfam" id="PF00004"/>
    </source>
</evidence>
<dbReference type="GO" id="GO:0016887">
    <property type="term" value="F:ATP hydrolysis activity"/>
    <property type="evidence" value="ECO:0007669"/>
    <property type="project" value="InterPro"/>
</dbReference>
<dbReference type="InterPro" id="IPR027417">
    <property type="entry name" value="P-loop_NTPase"/>
</dbReference>
<dbReference type="Proteomes" id="UP000663887">
    <property type="component" value="Unassembled WGS sequence"/>
</dbReference>
<evidence type="ECO:0000313" key="3">
    <source>
        <dbReference type="EMBL" id="CAF2034623.1"/>
    </source>
</evidence>
<gene>
    <name evidence="3" type="ORF">XDN619_LOCUS5693</name>
</gene>
<feature type="compositionally biased region" description="Basic residues" evidence="1">
    <location>
        <begin position="464"/>
        <end position="480"/>
    </location>
</feature>
<dbReference type="InterPro" id="IPR052267">
    <property type="entry name" value="N-DRC_Component"/>
</dbReference>
<evidence type="ECO:0000313" key="4">
    <source>
        <dbReference type="Proteomes" id="UP000663887"/>
    </source>
</evidence>
<dbReference type="PANTHER" id="PTHR14690">
    <property type="entry name" value="IQ MOTIF CONTAINING WITH AAA DOMAIN 1"/>
    <property type="match status" value="1"/>
</dbReference>
<dbReference type="Gene3D" id="3.40.50.300">
    <property type="entry name" value="P-loop containing nucleotide triphosphate hydrolases"/>
    <property type="match status" value="1"/>
</dbReference>
<dbReference type="PANTHER" id="PTHR14690:SF0">
    <property type="entry name" value="IQ MOTIF CONTAINING WITH AAA DOMAIN 1"/>
    <property type="match status" value="1"/>
</dbReference>
<reference evidence="3" key="1">
    <citation type="submission" date="2021-02" db="EMBL/GenBank/DDBJ databases">
        <authorList>
            <person name="Nowell W R."/>
        </authorList>
    </citation>
    <scope>NUCLEOTIDE SEQUENCE</scope>
</reference>
<organism evidence="3 4">
    <name type="scientific">Rotaria magnacalcarata</name>
    <dbReference type="NCBI Taxonomy" id="392030"/>
    <lineage>
        <taxon>Eukaryota</taxon>
        <taxon>Metazoa</taxon>
        <taxon>Spiralia</taxon>
        <taxon>Gnathifera</taxon>
        <taxon>Rotifera</taxon>
        <taxon>Eurotatoria</taxon>
        <taxon>Bdelloidea</taxon>
        <taxon>Philodinida</taxon>
        <taxon>Philodinidae</taxon>
        <taxon>Rotaria</taxon>
    </lineage>
</organism>
<evidence type="ECO:0000256" key="1">
    <source>
        <dbReference type="SAM" id="MobiDB-lite"/>
    </source>
</evidence>
<sequence>MSQKYVQTLWTNTQLQLSRLLTSEIQGSKSFDSKRNANDYVRQLFIQYNDSMKKLDEIYQTLIHPQKRLIIRILLDGIVGRLVELKQEMIKFDCCEYTYFEDLAFDQNKTLDNLCIEIPSCFAEDRFKSIEQRNHIIRTILGRLDESKHVFSVKSSFDSLLTSRNDQSHLILLATVIHILQAHERARQGRVHAYFMRQMKNELKTKEMKSISDSNLEDSCVIIQTIWRQKYAEKLFNRKKIETAKLLNTILPRRKLFAESYIDDRDKKIRDLQLQHHQEFDEASNYIKEKLHQYEETEVKSRMKNVMFQWLLESRQLYGQFPIYPSNEVNGSAALFKEMKIAEVQEFVDKQAQTLKNTKIKRKEVKQVVKKARKKPIKQKAIINELELSKFIPSINNQMNIYKELFYQRDESHNKDQQYDRLLAMDHFRSEVEYEIRRDVDNILRNELIYLKLSIDNVKDKQIKKSKKKKKKRRRRRNKKTKDIVANRTNDSIFEELVETGIILPTKPVHQQDFIGDYQYLSEIMRCNEKEPMPSLLDCQQLVILQIIFPLCKQMLDWFCVLLFSKTIGSENIHLNLPIRKAVLLAGPRGSGKELLVHIACNQLGGLLVDLSPANVAKSFNSGKLKSTPSGLKVLFAMVKRLVLMMPPVLCMIRDMEVIFSKKLTKQEKAIEPSRYKRALRKFLKSIKPGQRIMFVGLSSQPYRARIKQFLQIYQHIILFPRPNYGSRRKIFYETLIEKCNMNINDVELSSLASLSDGYTAGQILETIDKVIKIKQETKYSNMICTADDFITILGAKVPVFVDEENKIKNWYAKTANGIKRLHELVQTSSSTSKKIPLRKTR</sequence>
<dbReference type="AlphaFoldDB" id="A0A816NE78"/>
<dbReference type="SUPFAM" id="SSF52540">
    <property type="entry name" value="P-loop containing nucleoside triphosphate hydrolases"/>
    <property type="match status" value="1"/>
</dbReference>
<dbReference type="EMBL" id="CAJNRG010001602">
    <property type="protein sequence ID" value="CAF2034623.1"/>
    <property type="molecule type" value="Genomic_DNA"/>
</dbReference>
<proteinExistence type="predicted"/>
<comment type="caution">
    <text evidence="3">The sequence shown here is derived from an EMBL/GenBank/DDBJ whole genome shotgun (WGS) entry which is preliminary data.</text>
</comment>